<proteinExistence type="predicted"/>
<feature type="chain" id="PRO_5042556625" evidence="1">
    <location>
        <begin position="22"/>
        <end position="170"/>
    </location>
</feature>
<protein>
    <submittedName>
        <fullName evidence="3">Thioredoxin family protein</fullName>
    </submittedName>
</protein>
<keyword evidence="1" id="KW-0732">Signal</keyword>
<dbReference type="InterPro" id="IPR013766">
    <property type="entry name" value="Thioredoxin_domain"/>
</dbReference>
<dbReference type="Gene3D" id="3.40.30.10">
    <property type="entry name" value="Glutaredoxin"/>
    <property type="match status" value="1"/>
</dbReference>
<dbReference type="InterPro" id="IPR036249">
    <property type="entry name" value="Thioredoxin-like_sf"/>
</dbReference>
<feature type="signal peptide" evidence="1">
    <location>
        <begin position="1"/>
        <end position="21"/>
    </location>
</feature>
<sequence length="170" mass="18313">MKIPILSSFAAIALLALPAAAPARPAPRISLTSLQKLPQPLPLPYAEAADADRAVAQAKARAKKSGKLLLVDLGGNWCPDCRMLAGVMDLPEMKAFIARHYELVSVDIGRFDKNGQIAAHWGVKKLDGVPALLVVDPKSDKLLNRSKLFALADARSMTPQALADWIAQWV</sequence>
<feature type="domain" description="Thioredoxin" evidence="2">
    <location>
        <begin position="20"/>
        <end position="170"/>
    </location>
</feature>
<evidence type="ECO:0000313" key="4">
    <source>
        <dbReference type="Proteomes" id="UP001218362"/>
    </source>
</evidence>
<evidence type="ECO:0000259" key="2">
    <source>
        <dbReference type="PROSITE" id="PS51352"/>
    </source>
</evidence>
<gene>
    <name evidence="3" type="ORF">P0Y56_11265</name>
</gene>
<dbReference type="Pfam" id="PF13899">
    <property type="entry name" value="Thioredoxin_7"/>
    <property type="match status" value="1"/>
</dbReference>
<accession>A0AAJ6BNG7</accession>
<dbReference type="KEGG" id="acob:P0Y56_11265"/>
<dbReference type="Proteomes" id="UP001218362">
    <property type="component" value="Chromosome"/>
</dbReference>
<dbReference type="PROSITE" id="PS51352">
    <property type="entry name" value="THIOREDOXIN_2"/>
    <property type="match status" value="1"/>
</dbReference>
<reference evidence="3" key="1">
    <citation type="submission" date="2023-03" db="EMBL/GenBank/DDBJ databases">
        <title>Andean soil-derived lignocellulolytic bacterial consortium as a source of novel taxa and putative plastic-active enzymes.</title>
        <authorList>
            <person name="Diaz-Garcia L."/>
            <person name="Chuvochina M."/>
            <person name="Feuerriegel G."/>
            <person name="Bunk B."/>
            <person name="Sproer C."/>
            <person name="Streit W.R."/>
            <person name="Rodriguez L.M."/>
            <person name="Overmann J."/>
            <person name="Jimenez D.J."/>
        </authorList>
    </citation>
    <scope>NUCLEOTIDE SEQUENCE</scope>
    <source>
        <strain evidence="3">MAG 26</strain>
    </source>
</reference>
<name>A0AAJ6BNG7_9SPHN</name>
<dbReference type="CDD" id="cd02947">
    <property type="entry name" value="TRX_family"/>
    <property type="match status" value="1"/>
</dbReference>
<evidence type="ECO:0000313" key="3">
    <source>
        <dbReference type="EMBL" id="WEK45608.1"/>
    </source>
</evidence>
<dbReference type="AlphaFoldDB" id="A0AAJ6BNG7"/>
<dbReference type="SUPFAM" id="SSF52833">
    <property type="entry name" value="Thioredoxin-like"/>
    <property type="match status" value="1"/>
</dbReference>
<evidence type="ECO:0000256" key="1">
    <source>
        <dbReference type="SAM" id="SignalP"/>
    </source>
</evidence>
<organism evidence="3 4">
    <name type="scientific">Candidatus Andeanibacterium colombiense</name>
    <dbReference type="NCBI Taxonomy" id="3121345"/>
    <lineage>
        <taxon>Bacteria</taxon>
        <taxon>Pseudomonadati</taxon>
        <taxon>Pseudomonadota</taxon>
        <taxon>Alphaproteobacteria</taxon>
        <taxon>Sphingomonadales</taxon>
        <taxon>Sphingomonadaceae</taxon>
        <taxon>Candidatus Andeanibacterium</taxon>
    </lineage>
</organism>
<dbReference type="EMBL" id="CP119316">
    <property type="protein sequence ID" value="WEK45608.1"/>
    <property type="molecule type" value="Genomic_DNA"/>
</dbReference>